<name>A0A655TJW5_VIBCL</name>
<dbReference type="EMBL" id="CWQY01000028">
    <property type="protein sequence ID" value="CSD10928.1"/>
    <property type="molecule type" value="Genomic_DNA"/>
</dbReference>
<sequence>MEDHANPIPTDAAHLRVRFIEQLFTFKHDARFWMDPRVFRQQLHQGVGRNRFTTTGLTDNRKGFSGANVKADVFYRIDNTIIGGKAHA</sequence>
<dbReference type="Proteomes" id="UP000041770">
    <property type="component" value="Unassembled WGS sequence"/>
</dbReference>
<proteinExistence type="predicted"/>
<evidence type="ECO:0000313" key="2">
    <source>
        <dbReference type="Proteomes" id="UP000041770"/>
    </source>
</evidence>
<gene>
    <name evidence="1" type="ORF">ERS013200_03194</name>
</gene>
<reference evidence="1 2" key="1">
    <citation type="submission" date="2015-07" db="EMBL/GenBank/DDBJ databases">
        <authorList>
            <consortium name="Pathogen Informatics"/>
        </authorList>
    </citation>
    <scope>NUCLEOTIDE SEQUENCE [LARGE SCALE GENOMIC DNA]</scope>
    <source>
        <strain evidence="1 2">A316</strain>
    </source>
</reference>
<evidence type="ECO:0000313" key="1">
    <source>
        <dbReference type="EMBL" id="CSD10928.1"/>
    </source>
</evidence>
<protein>
    <submittedName>
        <fullName evidence="1">Uncharacterized protein</fullName>
    </submittedName>
</protein>
<accession>A0A655TJW5</accession>
<organism evidence="1 2">
    <name type="scientific">Vibrio cholerae</name>
    <dbReference type="NCBI Taxonomy" id="666"/>
    <lineage>
        <taxon>Bacteria</taxon>
        <taxon>Pseudomonadati</taxon>
        <taxon>Pseudomonadota</taxon>
        <taxon>Gammaproteobacteria</taxon>
        <taxon>Vibrionales</taxon>
        <taxon>Vibrionaceae</taxon>
        <taxon>Vibrio</taxon>
    </lineage>
</organism>
<dbReference type="AlphaFoldDB" id="A0A655TJW5"/>